<accession>A0A845L0R4</accession>
<feature type="domain" description="YcdB/YcdC repeated" evidence="2">
    <location>
        <begin position="366"/>
        <end position="525"/>
    </location>
</feature>
<dbReference type="OrthoDB" id="2379565at2"/>
<keyword evidence="4" id="KW-1185">Reference proteome</keyword>
<organism evidence="3 4">
    <name type="scientific">Heliomicrobium undosum</name>
    <dbReference type="NCBI Taxonomy" id="121734"/>
    <lineage>
        <taxon>Bacteria</taxon>
        <taxon>Bacillati</taxon>
        <taxon>Bacillota</taxon>
        <taxon>Clostridia</taxon>
        <taxon>Eubacteriales</taxon>
        <taxon>Heliobacteriaceae</taxon>
        <taxon>Heliomicrobium</taxon>
    </lineage>
</organism>
<proteinExistence type="predicted"/>
<dbReference type="EMBL" id="WXEY01000001">
    <property type="protein sequence ID" value="MZP28344.1"/>
    <property type="molecule type" value="Genomic_DNA"/>
</dbReference>
<name>A0A845L0R4_9FIRM</name>
<feature type="chain" id="PRO_5038578923" description="YcdB/YcdC repeated domain-containing protein" evidence="1">
    <location>
        <begin position="38"/>
        <end position="597"/>
    </location>
</feature>
<dbReference type="AlphaFoldDB" id="A0A845L0R4"/>
<evidence type="ECO:0000259" key="2">
    <source>
        <dbReference type="Pfam" id="PF16244"/>
    </source>
</evidence>
<dbReference type="Proteomes" id="UP000463470">
    <property type="component" value="Unassembled WGS sequence"/>
</dbReference>
<gene>
    <name evidence="3" type="ORF">GTO91_01235</name>
</gene>
<feature type="signal peptide" evidence="1">
    <location>
        <begin position="1"/>
        <end position="37"/>
    </location>
</feature>
<reference evidence="3 4" key="1">
    <citation type="submission" date="2020-01" db="EMBL/GenBank/DDBJ databases">
        <title>Whole-genome sequence of Heliobacterium undosum DSM 13378.</title>
        <authorList>
            <person name="Kyndt J.A."/>
            <person name="Meyer T.E."/>
        </authorList>
    </citation>
    <scope>NUCLEOTIDE SEQUENCE [LARGE SCALE GENOMIC DNA]</scope>
    <source>
        <strain evidence="3 4">DSM 13378</strain>
    </source>
</reference>
<evidence type="ECO:0000313" key="4">
    <source>
        <dbReference type="Proteomes" id="UP000463470"/>
    </source>
</evidence>
<dbReference type="InterPro" id="IPR032599">
    <property type="entry name" value="YcdB/YcdC_rep_domain"/>
</dbReference>
<dbReference type="Pfam" id="PF16244">
    <property type="entry name" value="DUF4901"/>
    <property type="match status" value="2"/>
</dbReference>
<protein>
    <recommendedName>
        <fullName evidence="2">YcdB/YcdC repeated domain-containing protein</fullName>
    </recommendedName>
</protein>
<keyword evidence="1" id="KW-0732">Signal</keyword>
<sequence>MTPPTPIPLSSKTMSKAIASLSLALLIGQAVLPAAYAGADGTFVSSETASTENGAAPLVENNDALLPSPQVIRRSDQILKALMEFNPALAKLRVSTKELQIYSEEHMNWGASGRKMAWNIHLDGRNGSNHILISFDGETGDLIRFDSEMGNLGNDDTLNRLSRNHAIPSPETTAERATAFLKKAIGEGFNQYRLAETAPESTTIVRNRNEYVIRYRVARFYRLVHDIPVANSGWHIVVNNKGELVRAENRDMKAYPQEVFPPPVAIKSREELQPVFEQAFKTKLVYAPSTPGEDRSAKKARLVYWNVTPPIDAVTGKILPATEGTPERLQLKGKNDGAIKNEKDANKWVMKLVNVDKLVHIDTAGMELKRDNGSVEPEGRQYADYRWDNFRENQPNDGNNGFNGVNMVNLTVNEKTGAITNFYIAYQSDHGPDNTKLDASKARATALAFLEAVLPKGDYDLNITQADFPAMPDWVNRSQLPNDLLKQQQEYIYACTVNRKGVPDYSTHISVSVNKTTGKVTHFYFMEPSYTEYPDPSKVMAEEKAKEIFMKRFPLQLVYDWPEYFNQRAPQAKLQYKTTPEYRLVQIDAFTGEVVEQ</sequence>
<evidence type="ECO:0000256" key="1">
    <source>
        <dbReference type="SAM" id="SignalP"/>
    </source>
</evidence>
<comment type="caution">
    <text evidence="3">The sequence shown here is derived from an EMBL/GenBank/DDBJ whole genome shotgun (WGS) entry which is preliminary data.</text>
</comment>
<evidence type="ECO:0000313" key="3">
    <source>
        <dbReference type="EMBL" id="MZP28344.1"/>
    </source>
</evidence>
<dbReference type="RefSeq" id="WP_161253606.1">
    <property type="nucleotide sequence ID" value="NZ_WXEY01000001.1"/>
</dbReference>
<feature type="domain" description="YcdB/YcdC repeated" evidence="2">
    <location>
        <begin position="112"/>
        <end position="245"/>
    </location>
</feature>